<sequence>MATMLVEQMRAADAPPSQFECLGLPAEGQVTAEHLLTEPQRHLVEASMHPFPRLADVTSRFPDLVRPLGELLDDPKARDVVLEYLPWLRNETFAHRSAGTSIYPLAAATLGITADMVEALGTALTPTPARPDGSHHD</sequence>
<evidence type="ECO:0000313" key="2">
    <source>
        <dbReference type="Proteomes" id="UP000292118"/>
    </source>
</evidence>
<accession>A0A4P6FLW7</accession>
<dbReference type="EMBL" id="CP035493">
    <property type="protein sequence ID" value="QAY71638.1"/>
    <property type="molecule type" value="Genomic_DNA"/>
</dbReference>
<protein>
    <submittedName>
        <fullName evidence="1">Uncharacterized protein</fullName>
    </submittedName>
</protein>
<dbReference type="OrthoDB" id="127163at2"/>
<proteinExistence type="predicted"/>
<dbReference type="AlphaFoldDB" id="A0A4P6FLW7"/>
<gene>
    <name evidence="1" type="ORF">ET471_17680</name>
</gene>
<reference evidence="1 2" key="1">
    <citation type="submission" date="2019-01" db="EMBL/GenBank/DDBJ databases">
        <title>Genome sequencing of strain FW10M-9.</title>
        <authorList>
            <person name="Heo J."/>
            <person name="Kim S.-J."/>
            <person name="Kim J.-S."/>
            <person name="Hong S.-B."/>
            <person name="Kwon S.-W."/>
        </authorList>
    </citation>
    <scope>NUCLEOTIDE SEQUENCE [LARGE SCALE GENOMIC DNA]</scope>
    <source>
        <strain evidence="1 2">FW10M-9</strain>
    </source>
</reference>
<dbReference type="Proteomes" id="UP000292118">
    <property type="component" value="Chromosome"/>
</dbReference>
<organism evidence="1 2">
    <name type="scientific">Xylanimonas protaetiae</name>
    <dbReference type="NCBI Taxonomy" id="2509457"/>
    <lineage>
        <taxon>Bacteria</taxon>
        <taxon>Bacillati</taxon>
        <taxon>Actinomycetota</taxon>
        <taxon>Actinomycetes</taxon>
        <taxon>Micrococcales</taxon>
        <taxon>Promicromonosporaceae</taxon>
        <taxon>Xylanimonas</taxon>
    </lineage>
</organism>
<keyword evidence="2" id="KW-1185">Reference proteome</keyword>
<dbReference type="RefSeq" id="WP_129190521.1">
    <property type="nucleotide sequence ID" value="NZ_CP035493.1"/>
</dbReference>
<dbReference type="KEGG" id="xya:ET471_17680"/>
<evidence type="ECO:0000313" key="1">
    <source>
        <dbReference type="EMBL" id="QAY71638.1"/>
    </source>
</evidence>
<name>A0A4P6FLW7_9MICO</name>